<evidence type="ECO:0000256" key="2">
    <source>
        <dbReference type="ARBA" id="ARBA00022695"/>
    </source>
</evidence>
<dbReference type="SUPFAM" id="SSF81301">
    <property type="entry name" value="Nucleotidyltransferase"/>
    <property type="match status" value="2"/>
</dbReference>
<keyword evidence="10" id="KW-1185">Reference proteome</keyword>
<name>A0ABV7AEP7_9RHOB</name>
<evidence type="ECO:0000256" key="5">
    <source>
        <dbReference type="ARBA" id="ARBA00022842"/>
    </source>
</evidence>
<dbReference type="InterPro" id="IPR023057">
    <property type="entry name" value="GlnE"/>
</dbReference>
<dbReference type="Pfam" id="PF08335">
    <property type="entry name" value="GlnD_UR_UTase"/>
    <property type="match status" value="1"/>
</dbReference>
<dbReference type="Gene3D" id="3.30.460.10">
    <property type="entry name" value="Beta Polymerase, domain 2"/>
    <property type="match status" value="2"/>
</dbReference>
<keyword evidence="1" id="KW-0808">Transferase</keyword>
<gene>
    <name evidence="9" type="ORF">ACFOES_06965</name>
</gene>
<evidence type="ECO:0000256" key="1">
    <source>
        <dbReference type="ARBA" id="ARBA00022679"/>
    </source>
</evidence>
<accession>A0ABV7AEP7</accession>
<keyword evidence="3" id="KW-0547">Nucleotide-binding</keyword>
<evidence type="ECO:0000256" key="4">
    <source>
        <dbReference type="ARBA" id="ARBA00022840"/>
    </source>
</evidence>
<evidence type="ECO:0000259" key="8">
    <source>
        <dbReference type="Pfam" id="PF08335"/>
    </source>
</evidence>
<dbReference type="InterPro" id="IPR043519">
    <property type="entry name" value="NT_sf"/>
</dbReference>
<evidence type="ECO:0000259" key="7">
    <source>
        <dbReference type="Pfam" id="PF03710"/>
    </source>
</evidence>
<comment type="caution">
    <text evidence="9">The sequence shown here is derived from an EMBL/GenBank/DDBJ whole genome shotgun (WGS) entry which is preliminary data.</text>
</comment>
<feature type="domain" description="Glutamate-ammonia ligase adenylyltransferase repeated" evidence="7">
    <location>
        <begin position="527"/>
        <end position="768"/>
    </location>
</feature>
<evidence type="ECO:0000256" key="3">
    <source>
        <dbReference type="ARBA" id="ARBA00022741"/>
    </source>
</evidence>
<dbReference type="PANTHER" id="PTHR30621:SF0">
    <property type="entry name" value="BIFUNCTIONAL GLUTAMINE SYNTHETASE ADENYLYLTRANSFERASE_ADENYLYL-REMOVING ENZYME"/>
    <property type="match status" value="1"/>
</dbReference>
<dbReference type="EMBL" id="JBHRSK010000004">
    <property type="protein sequence ID" value="MFC2967829.1"/>
    <property type="molecule type" value="Genomic_DNA"/>
</dbReference>
<keyword evidence="4" id="KW-0067">ATP-binding</keyword>
<feature type="domain" description="Glutamate-ammonia ligase adenylyltransferase repeated" evidence="7">
    <location>
        <begin position="70"/>
        <end position="276"/>
    </location>
</feature>
<dbReference type="CDD" id="cd05401">
    <property type="entry name" value="NT_GlnE_GlnD_like"/>
    <property type="match status" value="2"/>
</dbReference>
<keyword evidence="2 9" id="KW-0548">Nucleotidyltransferase</keyword>
<dbReference type="Proteomes" id="UP001595443">
    <property type="component" value="Unassembled WGS sequence"/>
</dbReference>
<dbReference type="Pfam" id="PF03710">
    <property type="entry name" value="GlnE"/>
    <property type="match status" value="2"/>
</dbReference>
<dbReference type="InterPro" id="IPR013546">
    <property type="entry name" value="PII_UdlTrfase/GS_AdlTrfase"/>
</dbReference>
<dbReference type="PANTHER" id="PTHR30621">
    <property type="entry name" value="GLUTAMINE SYNTHETASE ADENYLYLTRANSFERASE"/>
    <property type="match status" value="1"/>
</dbReference>
<evidence type="ECO:0000313" key="10">
    <source>
        <dbReference type="Proteomes" id="UP001595443"/>
    </source>
</evidence>
<organism evidence="9 10">
    <name type="scientific">Acidimangrovimonas pyrenivorans</name>
    <dbReference type="NCBI Taxonomy" id="2030798"/>
    <lineage>
        <taxon>Bacteria</taxon>
        <taxon>Pseudomonadati</taxon>
        <taxon>Pseudomonadota</taxon>
        <taxon>Alphaproteobacteria</taxon>
        <taxon>Rhodobacterales</taxon>
        <taxon>Paracoccaceae</taxon>
        <taxon>Acidimangrovimonas</taxon>
    </lineage>
</organism>
<dbReference type="RefSeq" id="WP_377832475.1">
    <property type="nucleotide sequence ID" value="NZ_JBHRSK010000004.1"/>
</dbReference>
<reference evidence="10" key="1">
    <citation type="journal article" date="2019" name="Int. J. Syst. Evol. Microbiol.">
        <title>The Global Catalogue of Microorganisms (GCM) 10K type strain sequencing project: providing services to taxonomists for standard genome sequencing and annotation.</title>
        <authorList>
            <consortium name="The Broad Institute Genomics Platform"/>
            <consortium name="The Broad Institute Genome Sequencing Center for Infectious Disease"/>
            <person name="Wu L."/>
            <person name="Ma J."/>
        </authorList>
    </citation>
    <scope>NUCLEOTIDE SEQUENCE [LARGE SCALE GENOMIC DNA]</scope>
    <source>
        <strain evidence="10">KCTC 62192</strain>
    </source>
</reference>
<dbReference type="GO" id="GO:0016779">
    <property type="term" value="F:nucleotidyltransferase activity"/>
    <property type="evidence" value="ECO:0007669"/>
    <property type="project" value="UniProtKB-KW"/>
</dbReference>
<keyword evidence="5" id="KW-0460">Magnesium</keyword>
<proteinExistence type="predicted"/>
<dbReference type="Gene3D" id="1.20.120.330">
    <property type="entry name" value="Nucleotidyltransferases domain 2"/>
    <property type="match status" value="2"/>
</dbReference>
<feature type="domain" description="PII-uridylyltransferase/Glutamine-synthetase adenylyltransferase" evidence="8">
    <location>
        <begin position="310"/>
        <end position="439"/>
    </location>
</feature>
<evidence type="ECO:0000256" key="6">
    <source>
        <dbReference type="ARBA" id="ARBA00023268"/>
    </source>
</evidence>
<protein>
    <submittedName>
        <fullName evidence="9">Glutamine-synthetase adenylyltransferase</fullName>
    </submittedName>
</protein>
<keyword evidence="6" id="KW-0511">Multifunctional enzyme</keyword>
<sequence>MTFATRLSRCPIPFDPEAGAEARGLFPDQPPEIGALIAGTAGCSPYLKGLLEREVDWIGAALAGGPEPALEAELASLQELPLADLGAALRRAKRRIALLAGLADLGGVWSLEQVTGALTSLADTAVDLALKRLVGDEIRRGKIPGATPEDAETAAGMVALAMGKMGAGELNYSSDIDLICLYDESRYDPEDSHEARAGFIRVTRKMTALLTDLTAEGYVFRTDLRLRPDAAVTPVCLSMAAAESYYESVGRTWERAAYVKARPCGGDLAAGARFLKTLTPFVWRKHLDFAAIQDAHDMRLRIRAHKGLAGPLVLEGHNMKLGRGGIREIEFFTQTRQIIAGGRDPDLRVRGTVEGLARLADRGWVPAEVAEELTEHYRAHREVEHRLQMVQDAQTHLLPTSAAGFDRIARMTGEGDTARFRARLTERLERVDTLTEGFFAPGEEAEGPDLSESAAAIVEGWHVYPALRSDRAGQIFRRLRPTILGRLQRAANPDEALRQFDGFLKGLPAGVQLFSLFEANPQLIDLIVDICATAPQLSTYLSRNAGVLDAVLGGDFFAPWPGVAALRAGLTEMLAGIGDYEGKLDAARRWAKEWHFRIGVHHLRGLIDAFEAAKQYADLAEAAVAAVWPPCVAEFARKHGAPPGRGAMVLGMGSLGAGRLNATSDLDLIVIYDPEEAEASDGRRPLAVRPYYARLTQALVTALSAPMAEGRLYEVDMRLRPSGRQGPVATSWASFVSYQRDEAWTWEHLALTRARPIAGNEALAADVEAFRRALLAEKGQGATVLEDVARMRARLRAAKPGDGAWEAKQGPGRMMEIELLAQTAALRAGDPARRVEAQLRAGARSGWYDKAVEEELLAAYRLCWRLTAATRLLTDRALDLDAVGEGATAFLLRETGVASVSDLAAALAERTAAAERRISALLGQAQEPA</sequence>
<dbReference type="SUPFAM" id="SSF81593">
    <property type="entry name" value="Nucleotidyltransferase substrate binding subunit/domain"/>
    <property type="match status" value="2"/>
</dbReference>
<evidence type="ECO:0000313" key="9">
    <source>
        <dbReference type="EMBL" id="MFC2967829.1"/>
    </source>
</evidence>
<dbReference type="InterPro" id="IPR005190">
    <property type="entry name" value="GlnE_rpt_dom"/>
</dbReference>